<dbReference type="Proteomes" id="UP001597045">
    <property type="component" value="Unassembled WGS sequence"/>
</dbReference>
<comment type="caution">
    <text evidence="1">The sequence shown here is derived from an EMBL/GenBank/DDBJ whole genome shotgun (WGS) entry which is preliminary data.</text>
</comment>
<reference evidence="2" key="1">
    <citation type="journal article" date="2019" name="Int. J. Syst. Evol. Microbiol.">
        <title>The Global Catalogue of Microorganisms (GCM) 10K type strain sequencing project: providing services to taxonomists for standard genome sequencing and annotation.</title>
        <authorList>
            <consortium name="The Broad Institute Genomics Platform"/>
            <consortium name="The Broad Institute Genome Sequencing Center for Infectious Disease"/>
            <person name="Wu L."/>
            <person name="Ma J."/>
        </authorList>
    </citation>
    <scope>NUCLEOTIDE SEQUENCE [LARGE SCALE GENOMIC DNA]</scope>
    <source>
        <strain evidence="2">JCM 31486</strain>
    </source>
</reference>
<dbReference type="EMBL" id="JBHTIS010003215">
    <property type="protein sequence ID" value="MFD1050947.1"/>
    <property type="molecule type" value="Genomic_DNA"/>
</dbReference>
<organism evidence="1 2">
    <name type="scientific">Kibdelosporangium lantanae</name>
    <dbReference type="NCBI Taxonomy" id="1497396"/>
    <lineage>
        <taxon>Bacteria</taxon>
        <taxon>Bacillati</taxon>
        <taxon>Actinomycetota</taxon>
        <taxon>Actinomycetes</taxon>
        <taxon>Pseudonocardiales</taxon>
        <taxon>Pseudonocardiaceae</taxon>
        <taxon>Kibdelosporangium</taxon>
    </lineage>
</organism>
<evidence type="ECO:0000313" key="1">
    <source>
        <dbReference type="EMBL" id="MFD1050947.1"/>
    </source>
</evidence>
<accession>A0ABW3MLN6</accession>
<evidence type="ECO:0000313" key="2">
    <source>
        <dbReference type="Proteomes" id="UP001597045"/>
    </source>
</evidence>
<name>A0ABW3MLN6_9PSEU</name>
<proteinExistence type="predicted"/>
<sequence>MTTGKCYTTAELAEIFRRVGFGEVTNTPTTAGYSIVVARKPE</sequence>
<protein>
    <submittedName>
        <fullName evidence="1">Uncharacterized protein</fullName>
    </submittedName>
</protein>
<gene>
    <name evidence="1" type="ORF">ACFQ1S_38180</name>
</gene>
<keyword evidence="2" id="KW-1185">Reference proteome</keyword>